<comment type="caution">
    <text evidence="1">The sequence shown here is derived from an EMBL/GenBank/DDBJ whole genome shotgun (WGS) entry which is preliminary data.</text>
</comment>
<gene>
    <name evidence="1" type="ORF">BSZ32_06080</name>
</gene>
<sequence length="288" mass="32342">MRLLILLTTLLISLPLAAQIRVSLESNNKQYLSYEPIHVTVTIANQTGSPLTLRNTDGNSWIEFIVHNQSGRVINKVKEIGYKGTTIPTAERIQSSFILNNAYDLAQPGNYQVSAMIRTPTQGHSEGTRSPGVYFTVNRGVPTWRTKVGVPGVTGDEREYRILNYSGSGTPQIYVQVEDVKRGHILATYSMGRILAFRKAVKAIDRSNNLHVLFLTTPELYCHTIVNTFGKTTKRNYYKSVSNTHPELLTHKHGGVSVINATFYDPTKEMEEKEKFHKLSELPAGYEQ</sequence>
<dbReference type="AlphaFoldDB" id="A0A2S7U1R0"/>
<dbReference type="RefSeq" id="WP_105042618.1">
    <property type="nucleotide sequence ID" value="NZ_MQWA01000001.1"/>
</dbReference>
<accession>A0A2S7U1R0</accession>
<organism evidence="1 2">
    <name type="scientific">Rubritalea profundi</name>
    <dbReference type="NCBI Taxonomy" id="1658618"/>
    <lineage>
        <taxon>Bacteria</taxon>
        <taxon>Pseudomonadati</taxon>
        <taxon>Verrucomicrobiota</taxon>
        <taxon>Verrucomicrobiia</taxon>
        <taxon>Verrucomicrobiales</taxon>
        <taxon>Rubritaleaceae</taxon>
        <taxon>Rubritalea</taxon>
    </lineage>
</organism>
<protein>
    <submittedName>
        <fullName evidence="1">Uncharacterized protein</fullName>
    </submittedName>
</protein>
<name>A0A2S7U1R0_9BACT</name>
<dbReference type="OrthoDB" id="189227at2"/>
<reference evidence="1 2" key="1">
    <citation type="submission" date="2016-12" db="EMBL/GenBank/DDBJ databases">
        <title>Study of bacterial adaptation to deep sea.</title>
        <authorList>
            <person name="Song J."/>
            <person name="Yoshizawa S."/>
            <person name="Kogure K."/>
        </authorList>
    </citation>
    <scope>NUCLEOTIDE SEQUENCE [LARGE SCALE GENOMIC DNA]</scope>
    <source>
        <strain evidence="1 2">SAORIC-165</strain>
    </source>
</reference>
<proteinExistence type="predicted"/>
<dbReference type="EMBL" id="MQWA01000001">
    <property type="protein sequence ID" value="PQJ28113.1"/>
    <property type="molecule type" value="Genomic_DNA"/>
</dbReference>
<evidence type="ECO:0000313" key="1">
    <source>
        <dbReference type="EMBL" id="PQJ28113.1"/>
    </source>
</evidence>
<evidence type="ECO:0000313" key="2">
    <source>
        <dbReference type="Proteomes" id="UP000239907"/>
    </source>
</evidence>
<keyword evidence="2" id="KW-1185">Reference proteome</keyword>
<dbReference type="Proteomes" id="UP000239907">
    <property type="component" value="Unassembled WGS sequence"/>
</dbReference>